<proteinExistence type="predicted"/>
<dbReference type="SMART" id="SM00850">
    <property type="entry name" value="LytTR"/>
    <property type="match status" value="1"/>
</dbReference>
<dbReference type="Gene3D" id="2.40.50.40">
    <property type="match status" value="1"/>
</dbReference>
<dbReference type="InterPro" id="IPR011006">
    <property type="entry name" value="CheY-like_superfamily"/>
</dbReference>
<dbReference type="Proteomes" id="UP000254924">
    <property type="component" value="Unassembled WGS sequence"/>
</dbReference>
<evidence type="ECO:0000313" key="9">
    <source>
        <dbReference type="Proteomes" id="UP000254924"/>
    </source>
</evidence>
<dbReference type="CDD" id="cd17533">
    <property type="entry name" value="REC_LytTR_AgrA-like"/>
    <property type="match status" value="1"/>
</dbReference>
<evidence type="ECO:0000256" key="5">
    <source>
        <dbReference type="PROSITE-ProRule" id="PRU00169"/>
    </source>
</evidence>
<keyword evidence="1" id="KW-0963">Cytoplasm</keyword>
<evidence type="ECO:0000259" key="6">
    <source>
        <dbReference type="PROSITE" id="PS50110"/>
    </source>
</evidence>
<dbReference type="OrthoDB" id="9809318at2"/>
<dbReference type="PROSITE" id="PS50930">
    <property type="entry name" value="HTH_LYTTR"/>
    <property type="match status" value="1"/>
</dbReference>
<dbReference type="GO" id="GO:0000156">
    <property type="term" value="F:phosphorelay response regulator activity"/>
    <property type="evidence" value="ECO:0007669"/>
    <property type="project" value="InterPro"/>
</dbReference>
<feature type="domain" description="HTH LytTR-type" evidence="7">
    <location>
        <begin position="144"/>
        <end position="246"/>
    </location>
</feature>
<dbReference type="EMBL" id="UHFN01000007">
    <property type="protein sequence ID" value="SUN61526.1"/>
    <property type="molecule type" value="Genomic_DNA"/>
</dbReference>
<dbReference type="Pfam" id="PF04397">
    <property type="entry name" value="LytTR"/>
    <property type="match status" value="1"/>
</dbReference>
<dbReference type="AlphaFoldDB" id="A0A380KBL9"/>
<evidence type="ECO:0000256" key="2">
    <source>
        <dbReference type="ARBA" id="ARBA00023012"/>
    </source>
</evidence>
<feature type="domain" description="Response regulatory" evidence="6">
    <location>
        <begin position="3"/>
        <end position="127"/>
    </location>
</feature>
<keyword evidence="5" id="KW-0597">Phosphoprotein</keyword>
<feature type="modified residue" description="4-aspartylphosphate" evidence="5">
    <location>
        <position position="60"/>
    </location>
</feature>
<reference evidence="8 9" key="1">
    <citation type="submission" date="2018-06" db="EMBL/GenBank/DDBJ databases">
        <authorList>
            <consortium name="Pathogen Informatics"/>
            <person name="Doyle S."/>
        </authorList>
    </citation>
    <scope>NUCLEOTIDE SEQUENCE [LARGE SCALE GENOMIC DNA]</scope>
    <source>
        <strain evidence="8 9">NCTC12224</strain>
    </source>
</reference>
<dbReference type="InterPro" id="IPR007492">
    <property type="entry name" value="LytTR_DNA-bd_dom"/>
</dbReference>
<evidence type="ECO:0000256" key="1">
    <source>
        <dbReference type="ARBA" id="ARBA00022490"/>
    </source>
</evidence>
<name>A0A380KBL9_9STRE</name>
<dbReference type="PROSITE" id="PS50110">
    <property type="entry name" value="RESPONSE_REGULATORY"/>
    <property type="match status" value="1"/>
</dbReference>
<dbReference type="PANTHER" id="PTHR37299:SF3">
    <property type="entry name" value="STAGE 0 SPORULATION PROTEIN A HOMOLOG"/>
    <property type="match status" value="1"/>
</dbReference>
<gene>
    <name evidence="8" type="primary">agrA_2</name>
    <name evidence="8" type="ORF">NCTC12224_01501</name>
</gene>
<accession>A0A380KBL9</accession>
<keyword evidence="9" id="KW-1185">Reference proteome</keyword>
<dbReference type="InterPro" id="IPR046947">
    <property type="entry name" value="LytR-like"/>
</dbReference>
<keyword evidence="3" id="KW-0010">Activator</keyword>
<dbReference type="InterPro" id="IPR001789">
    <property type="entry name" value="Sig_transdc_resp-reg_receiver"/>
</dbReference>
<dbReference type="SUPFAM" id="SSF52172">
    <property type="entry name" value="CheY-like"/>
    <property type="match status" value="1"/>
</dbReference>
<evidence type="ECO:0000259" key="7">
    <source>
        <dbReference type="PROSITE" id="PS50930"/>
    </source>
</evidence>
<dbReference type="Gene3D" id="3.40.50.2300">
    <property type="match status" value="1"/>
</dbReference>
<sequence>MYPIYILEDDVIQQNRLKEAIDRYAVSKQWGDYQCKVFDDGQELLTAFEKSGEKALFFLDLEIKGVKRLGLEVAKVIYKTSPFSLIVFVSTHSEYMPHTYKSMVRAMDFIIKDESEEEYNDRVASCLDYVSELDKQDVEKETFLFRNSEGSDIFLKFDEIFFVETDPQHSHKLILYSLYSRIEFRATLSEVLKSEPRFFKCHRSFLINPKNVTLINRREKMLYFRDGLSCPISRRHINPLIKRIEGGELRVI</sequence>
<comment type="function">
    <text evidence="4">Required for high-level post-exponential phase expression of a series of secreted proteins.</text>
</comment>
<evidence type="ECO:0000313" key="8">
    <source>
        <dbReference type="EMBL" id="SUN61526.1"/>
    </source>
</evidence>
<evidence type="ECO:0000256" key="3">
    <source>
        <dbReference type="ARBA" id="ARBA00023159"/>
    </source>
</evidence>
<dbReference type="PANTHER" id="PTHR37299">
    <property type="entry name" value="TRANSCRIPTIONAL REGULATOR-RELATED"/>
    <property type="match status" value="1"/>
</dbReference>
<dbReference type="GO" id="GO:0003677">
    <property type="term" value="F:DNA binding"/>
    <property type="evidence" value="ECO:0007669"/>
    <property type="project" value="InterPro"/>
</dbReference>
<protein>
    <submittedName>
        <fullName evidence="8">Response regulator</fullName>
    </submittedName>
</protein>
<organism evidence="8 9">
    <name type="scientific">Streptococcus hyointestinalis</name>
    <dbReference type="NCBI Taxonomy" id="1337"/>
    <lineage>
        <taxon>Bacteria</taxon>
        <taxon>Bacillati</taxon>
        <taxon>Bacillota</taxon>
        <taxon>Bacilli</taxon>
        <taxon>Lactobacillales</taxon>
        <taxon>Streptococcaceae</taxon>
        <taxon>Streptococcus</taxon>
    </lineage>
</organism>
<evidence type="ECO:0000256" key="4">
    <source>
        <dbReference type="ARBA" id="ARBA00037164"/>
    </source>
</evidence>
<keyword evidence="2" id="KW-0902">Two-component regulatory system</keyword>